<protein>
    <recommendedName>
        <fullName evidence="1">Periplasmic copper-binding protein NosD beta helix domain-containing protein</fullName>
    </recommendedName>
</protein>
<dbReference type="SMART" id="SM00710">
    <property type="entry name" value="PbH1"/>
    <property type="match status" value="6"/>
</dbReference>
<dbReference type="EMBL" id="BARU01011140">
    <property type="protein sequence ID" value="GAH41672.1"/>
    <property type="molecule type" value="Genomic_DNA"/>
</dbReference>
<feature type="non-terminal residue" evidence="2">
    <location>
        <position position="279"/>
    </location>
</feature>
<name>X1F9M8_9ZZZZ</name>
<dbReference type="InterPro" id="IPR022441">
    <property type="entry name" value="Para_beta_helix_rpt-2"/>
</dbReference>
<dbReference type="SUPFAM" id="SSF51126">
    <property type="entry name" value="Pectin lyase-like"/>
    <property type="match status" value="1"/>
</dbReference>
<gene>
    <name evidence="2" type="ORF">S03H2_21003</name>
</gene>
<dbReference type="AlphaFoldDB" id="X1F9M8"/>
<dbReference type="InterPro" id="IPR007742">
    <property type="entry name" value="NosD_dom"/>
</dbReference>
<dbReference type="Pfam" id="PF05048">
    <property type="entry name" value="NosD"/>
    <property type="match status" value="1"/>
</dbReference>
<dbReference type="InterPro" id="IPR006626">
    <property type="entry name" value="PbH1"/>
</dbReference>
<reference evidence="2" key="1">
    <citation type="journal article" date="2014" name="Front. Microbiol.">
        <title>High frequency of phylogenetically diverse reductive dehalogenase-homologous genes in deep subseafloor sedimentary metagenomes.</title>
        <authorList>
            <person name="Kawai M."/>
            <person name="Futagami T."/>
            <person name="Toyoda A."/>
            <person name="Takaki Y."/>
            <person name="Nishi S."/>
            <person name="Hori S."/>
            <person name="Arai W."/>
            <person name="Tsubouchi T."/>
            <person name="Morono Y."/>
            <person name="Uchiyama I."/>
            <person name="Ito T."/>
            <person name="Fujiyama A."/>
            <person name="Inagaki F."/>
            <person name="Takami H."/>
        </authorList>
    </citation>
    <scope>NUCLEOTIDE SEQUENCE</scope>
    <source>
        <strain evidence="2">Expedition CK06-06</strain>
    </source>
</reference>
<evidence type="ECO:0000259" key="1">
    <source>
        <dbReference type="Pfam" id="PF05048"/>
    </source>
</evidence>
<dbReference type="InterPro" id="IPR012334">
    <property type="entry name" value="Pectin_lyas_fold"/>
</dbReference>
<feature type="domain" description="Periplasmic copper-binding protein NosD beta helix" evidence="1">
    <location>
        <begin position="58"/>
        <end position="241"/>
    </location>
</feature>
<comment type="caution">
    <text evidence="2">The sequence shown here is derived from an EMBL/GenBank/DDBJ whole genome shotgun (WGS) entry which is preliminary data.</text>
</comment>
<accession>X1F9M8</accession>
<evidence type="ECO:0000313" key="2">
    <source>
        <dbReference type="EMBL" id="GAH41672.1"/>
    </source>
</evidence>
<dbReference type="Gene3D" id="2.160.20.10">
    <property type="entry name" value="Single-stranded right-handed beta-helix, Pectin lyase-like"/>
    <property type="match status" value="1"/>
</dbReference>
<sequence length="279" mass="30569">MAIILGNLMNFCGILVWGSLVESASQSIDDTNLVNNKPVYYYVNKVGLDSPNFTNAGQIILVNCSYSIISGLNLSNTSIGIDLKYSNSNTISGNTLNNNYYGIGLIYCDHNTLQGNFANNNTYGITLSFSNENMVFENTAANNTNFGIATDRCNNNIISRNIANDNSYGIVLVFSNSSVSTNNIIQGNSIYGAWIFGGIQSTQNYFFENHFSMNNLHAFDDGILNFWDNGTIGNYWEDYSGVDANDDGIGDTPYYINGSAGSVDNYPIVPLSQKFRIPS</sequence>
<proteinExistence type="predicted"/>
<dbReference type="NCBIfam" id="TIGR03804">
    <property type="entry name" value="para_beta_helix"/>
    <property type="match status" value="3"/>
</dbReference>
<dbReference type="InterPro" id="IPR011050">
    <property type="entry name" value="Pectin_lyase_fold/virulence"/>
</dbReference>
<organism evidence="2">
    <name type="scientific">marine sediment metagenome</name>
    <dbReference type="NCBI Taxonomy" id="412755"/>
    <lineage>
        <taxon>unclassified sequences</taxon>
        <taxon>metagenomes</taxon>
        <taxon>ecological metagenomes</taxon>
    </lineage>
</organism>